<dbReference type="NCBIfam" id="TIGR02532">
    <property type="entry name" value="IV_pilin_GFxxxE"/>
    <property type="match status" value="1"/>
</dbReference>
<protein>
    <submittedName>
        <fullName evidence="2">Type II secretion system protein</fullName>
    </submittedName>
</protein>
<keyword evidence="1" id="KW-0472">Membrane</keyword>
<evidence type="ECO:0000313" key="3">
    <source>
        <dbReference type="Proteomes" id="UP000540079"/>
    </source>
</evidence>
<accession>A0A849CPN6</accession>
<sequence length="175" mass="20566">MKRGFTLLEILMVLLLISSMLLVILPNWTRVIDFISFEQEQRQLWIFLRQLQTRVATSGQVWFLIANRDVNRQHWCLTAQLKSEYICDCFAPQHCPQRLSAQFYSSYFTGYTMLKTKHYYPNTMTRLSAVRDTLETTCFVLQTDYQKAIFSLFNVGSIKLKKEASLSACEHNKEN</sequence>
<name>A0A849CPN6_PASMD</name>
<organism evidence="2 3">
    <name type="scientific">Pasteurella multocida</name>
    <dbReference type="NCBI Taxonomy" id="747"/>
    <lineage>
        <taxon>Bacteria</taxon>
        <taxon>Pseudomonadati</taxon>
        <taxon>Pseudomonadota</taxon>
        <taxon>Gammaproteobacteria</taxon>
        <taxon>Pasteurellales</taxon>
        <taxon>Pasteurellaceae</taxon>
        <taxon>Pasteurella</taxon>
    </lineage>
</organism>
<dbReference type="InterPro" id="IPR012902">
    <property type="entry name" value="N_methyl_site"/>
</dbReference>
<proteinExistence type="predicted"/>
<dbReference type="AlphaFoldDB" id="A0A849CPN6"/>
<dbReference type="RefSeq" id="WP_014667874.1">
    <property type="nucleotide sequence ID" value="NZ_CP030096.1"/>
</dbReference>
<comment type="caution">
    <text evidence="2">The sequence shown here is derived from an EMBL/GenBank/DDBJ whole genome shotgun (WGS) entry which is preliminary data.</text>
</comment>
<dbReference type="SUPFAM" id="SSF54523">
    <property type="entry name" value="Pili subunits"/>
    <property type="match status" value="1"/>
</dbReference>
<keyword evidence="1" id="KW-0812">Transmembrane</keyword>
<keyword evidence="1" id="KW-1133">Transmembrane helix</keyword>
<dbReference type="EMBL" id="PPVL01000003">
    <property type="protein sequence ID" value="NNI78610.1"/>
    <property type="molecule type" value="Genomic_DNA"/>
</dbReference>
<reference evidence="2 3" key="1">
    <citation type="journal article" date="2018" name="Front. Microbiol.">
        <title>Genetic and Phylogenetic Characteristics of Pasteurella multocida Isolates From Different Host Species.</title>
        <authorList>
            <person name="Peng Z."/>
            <person name="Liang W."/>
            <person name="Wang F."/>
            <person name="Xu Z."/>
            <person name="Xie Z."/>
            <person name="Lian Z."/>
            <person name="Hua L."/>
            <person name="Zhou R."/>
            <person name="Chen H."/>
            <person name="Wu B."/>
        </authorList>
    </citation>
    <scope>NUCLEOTIDE SEQUENCE [LARGE SCALE GENOMIC DNA]</scope>
    <source>
        <strain evidence="2 3">HNA06</strain>
    </source>
</reference>
<gene>
    <name evidence="2" type="ORF">C2800_04090</name>
</gene>
<dbReference type="Proteomes" id="UP000540079">
    <property type="component" value="Unassembled WGS sequence"/>
</dbReference>
<dbReference type="PROSITE" id="PS00409">
    <property type="entry name" value="PROKAR_NTER_METHYL"/>
    <property type="match status" value="1"/>
</dbReference>
<feature type="transmembrane region" description="Helical" evidence="1">
    <location>
        <begin position="7"/>
        <end position="28"/>
    </location>
</feature>
<dbReference type="InterPro" id="IPR045584">
    <property type="entry name" value="Pilin-like"/>
</dbReference>
<evidence type="ECO:0000313" key="2">
    <source>
        <dbReference type="EMBL" id="NNI78610.1"/>
    </source>
</evidence>
<evidence type="ECO:0000256" key="1">
    <source>
        <dbReference type="SAM" id="Phobius"/>
    </source>
</evidence>